<dbReference type="Proteomes" id="UP001609932">
    <property type="component" value="Unassembled WGS sequence"/>
</dbReference>
<name>A0ABW7MIW1_9GAMM</name>
<accession>A0ABW7MIW1</accession>
<gene>
    <name evidence="1" type="ORF">ACEVAQ_22730</name>
</gene>
<evidence type="ECO:0000313" key="1">
    <source>
        <dbReference type="EMBL" id="MFH6601518.1"/>
    </source>
</evidence>
<protein>
    <submittedName>
        <fullName evidence="1">Uncharacterized protein</fullName>
    </submittedName>
</protein>
<dbReference type="RefSeq" id="WP_395273878.1">
    <property type="nucleotide sequence ID" value="NZ_JBHEGD010000002.1"/>
</dbReference>
<reference evidence="1 2" key="1">
    <citation type="submission" date="2024-09" db="EMBL/GenBank/DDBJ databases">
        <title>Elucidation of the Bokeelamides from Bacteria Associated with Moon Snail Egg Collars.</title>
        <authorList>
            <person name="Campbell R."/>
            <person name="Piedl K."/>
            <person name="Mevers E."/>
        </authorList>
    </citation>
    <scope>NUCLEOTIDE SEQUENCE [LARGE SCALE GENOMIC DNA]</scope>
    <source>
        <strain evidence="1 2">EM133</strain>
    </source>
</reference>
<proteinExistence type="predicted"/>
<sequence length="326" mass="37128">MNELSSMAESVVVYGGGQIGVGFCRRLLQHGVSVRAIIDRKPEGVADSPVPVLSVEACLQQHGNVPVFVAIGNGLAHPEIARVLRGVGYTTILHLPVYLRGEKAAAMTRAWNAFYSGDYATPCASFDELYTVRAADYILSTLSDYVTSIVHKDYVYTVRRSYDGIDHDYADYFKWQGQSQDLIDKATNVRLDDPVVKTLLPFDELFTREQAEFYRSKTFFDLSDYYREAASVAVFDEALHRFNILDGSHRAFYLERQGFDGIPLKMKKDEWEAYFRERQAQALMDHCRTLHTLPVVVKHPAFMSFPVREREPDAEFMRLLKDLCPL</sequence>
<organism evidence="1 2">
    <name type="scientific">Ectopseudomonas khazarica</name>
    <dbReference type="NCBI Taxonomy" id="2502979"/>
    <lineage>
        <taxon>Bacteria</taxon>
        <taxon>Pseudomonadati</taxon>
        <taxon>Pseudomonadota</taxon>
        <taxon>Gammaproteobacteria</taxon>
        <taxon>Pseudomonadales</taxon>
        <taxon>Pseudomonadaceae</taxon>
        <taxon>Ectopseudomonas</taxon>
    </lineage>
</organism>
<evidence type="ECO:0000313" key="2">
    <source>
        <dbReference type="Proteomes" id="UP001609932"/>
    </source>
</evidence>
<keyword evidence="2" id="KW-1185">Reference proteome</keyword>
<comment type="caution">
    <text evidence="1">The sequence shown here is derived from an EMBL/GenBank/DDBJ whole genome shotgun (WGS) entry which is preliminary data.</text>
</comment>
<dbReference type="EMBL" id="JBHEGD010000002">
    <property type="protein sequence ID" value="MFH6601518.1"/>
    <property type="molecule type" value="Genomic_DNA"/>
</dbReference>